<dbReference type="Pfam" id="PF13443">
    <property type="entry name" value="HTH_26"/>
    <property type="match status" value="1"/>
</dbReference>
<dbReference type="RefSeq" id="WP_036943464.1">
    <property type="nucleotide sequence ID" value="NZ_JQKC01000021.1"/>
</dbReference>
<evidence type="ECO:0000313" key="2">
    <source>
        <dbReference type="EMBL" id="KNY29839.1"/>
    </source>
</evidence>
<dbReference type="InterPro" id="IPR010982">
    <property type="entry name" value="Lambda_DNA-bd_dom_sf"/>
</dbReference>
<dbReference type="Gene3D" id="1.10.260.40">
    <property type="entry name" value="lambda repressor-like DNA-binding domains"/>
    <property type="match status" value="1"/>
</dbReference>
<dbReference type="GO" id="GO:0003677">
    <property type="term" value="F:DNA binding"/>
    <property type="evidence" value="ECO:0007669"/>
    <property type="project" value="InterPro"/>
</dbReference>
<reference evidence="3" key="1">
    <citation type="submission" date="2015-07" db="EMBL/GenBank/DDBJ databases">
        <title>Near-Complete Genome Sequence of the Cellulolytic Bacterium Bacteroides (Pseudobacteroides) cellulosolvens ATCC 35603.</title>
        <authorList>
            <person name="Dassa B."/>
            <person name="Utturkar S.M."/>
            <person name="Klingeman D.M."/>
            <person name="Hurt R.A."/>
            <person name="Keller M."/>
            <person name="Xu J."/>
            <person name="Reddy Y.H.K."/>
            <person name="Borovok I."/>
            <person name="Grinberg I.R."/>
            <person name="Lamed R."/>
            <person name="Zhivin O."/>
            <person name="Bayer E.A."/>
            <person name="Brown S.D."/>
        </authorList>
    </citation>
    <scope>NUCLEOTIDE SEQUENCE [LARGE SCALE GENOMIC DNA]</scope>
    <source>
        <strain evidence="3">DSM 2933</strain>
    </source>
</reference>
<comment type="caution">
    <text evidence="2">The sequence shown here is derived from an EMBL/GenBank/DDBJ whole genome shotgun (WGS) entry which is preliminary data.</text>
</comment>
<gene>
    <name evidence="2" type="ORF">Bccel_5116</name>
</gene>
<dbReference type="STRING" id="398512.Bccel_5116"/>
<dbReference type="CDD" id="cd00093">
    <property type="entry name" value="HTH_XRE"/>
    <property type="match status" value="1"/>
</dbReference>
<sequence>MRINKLKLEMAMANMSMSYLELSRVSTVTQTTLARLKRGVQNPRTETVGKIAKALEVNVSDIIEGVYEARKEG</sequence>
<dbReference type="InterPro" id="IPR001387">
    <property type="entry name" value="Cro/C1-type_HTH"/>
</dbReference>
<dbReference type="EMBL" id="LGTC01000001">
    <property type="protein sequence ID" value="KNY29839.1"/>
    <property type="molecule type" value="Genomic_DNA"/>
</dbReference>
<keyword evidence="3" id="KW-1185">Reference proteome</keyword>
<proteinExistence type="predicted"/>
<protein>
    <submittedName>
        <fullName evidence="2">Helix-turn-helix domain protein</fullName>
    </submittedName>
</protein>
<evidence type="ECO:0000259" key="1">
    <source>
        <dbReference type="PROSITE" id="PS50943"/>
    </source>
</evidence>
<feature type="domain" description="HTH cro/C1-type" evidence="1">
    <location>
        <begin position="21"/>
        <end position="62"/>
    </location>
</feature>
<dbReference type="SMART" id="SM00530">
    <property type="entry name" value="HTH_XRE"/>
    <property type="match status" value="1"/>
</dbReference>
<dbReference type="PROSITE" id="PS50943">
    <property type="entry name" value="HTH_CROC1"/>
    <property type="match status" value="1"/>
</dbReference>
<accession>A0A0L6JVU3</accession>
<evidence type="ECO:0000313" key="3">
    <source>
        <dbReference type="Proteomes" id="UP000036923"/>
    </source>
</evidence>
<dbReference type="SUPFAM" id="SSF47413">
    <property type="entry name" value="lambda repressor-like DNA-binding domains"/>
    <property type="match status" value="1"/>
</dbReference>
<dbReference type="Proteomes" id="UP000036923">
    <property type="component" value="Unassembled WGS sequence"/>
</dbReference>
<dbReference type="AlphaFoldDB" id="A0A0L6JVU3"/>
<organism evidence="2 3">
    <name type="scientific">Pseudobacteroides cellulosolvens ATCC 35603 = DSM 2933</name>
    <dbReference type="NCBI Taxonomy" id="398512"/>
    <lineage>
        <taxon>Bacteria</taxon>
        <taxon>Bacillati</taxon>
        <taxon>Bacillota</taxon>
        <taxon>Clostridia</taxon>
        <taxon>Eubacteriales</taxon>
        <taxon>Oscillospiraceae</taxon>
        <taxon>Pseudobacteroides</taxon>
    </lineage>
</organism>
<dbReference type="OrthoDB" id="2056588at2"/>
<name>A0A0L6JVU3_9FIRM</name>